<dbReference type="Gene3D" id="3.40.50.620">
    <property type="entry name" value="HUPs"/>
    <property type="match status" value="2"/>
</dbReference>
<evidence type="ECO:0000256" key="1">
    <source>
        <dbReference type="ARBA" id="ARBA00008791"/>
    </source>
</evidence>
<feature type="domain" description="UspA" evidence="2">
    <location>
        <begin position="5"/>
        <end position="141"/>
    </location>
</feature>
<comment type="similarity">
    <text evidence="1">Belongs to the universal stress protein A family.</text>
</comment>
<dbReference type="InterPro" id="IPR006015">
    <property type="entry name" value="Universal_stress_UspA"/>
</dbReference>
<dbReference type="AlphaFoldDB" id="A0A6G4TR55"/>
<keyword evidence="4" id="KW-1185">Reference proteome</keyword>
<protein>
    <submittedName>
        <fullName evidence="3">Universal stress protein</fullName>
    </submittedName>
</protein>
<proteinExistence type="inferred from homology"/>
<dbReference type="PRINTS" id="PR01438">
    <property type="entry name" value="UNVRSLSTRESS"/>
</dbReference>
<dbReference type="EMBL" id="JAAKZV010000002">
    <property type="protein sequence ID" value="NGN62475.1"/>
    <property type="molecule type" value="Genomic_DNA"/>
</dbReference>
<comment type="caution">
    <text evidence="3">The sequence shown here is derived from an EMBL/GenBank/DDBJ whole genome shotgun (WGS) entry which is preliminary data.</text>
</comment>
<dbReference type="InterPro" id="IPR006016">
    <property type="entry name" value="UspA"/>
</dbReference>
<dbReference type="PANTHER" id="PTHR46553">
    <property type="entry name" value="ADENINE NUCLEOTIDE ALPHA HYDROLASES-LIKE SUPERFAMILY PROTEIN"/>
    <property type="match status" value="1"/>
</dbReference>
<dbReference type="Pfam" id="PF00582">
    <property type="entry name" value="Usp"/>
    <property type="match status" value="2"/>
</dbReference>
<dbReference type="RefSeq" id="WP_165229864.1">
    <property type="nucleotide sequence ID" value="NZ_JAAKZV010000002.1"/>
</dbReference>
<dbReference type="PANTHER" id="PTHR46553:SF3">
    <property type="entry name" value="ADENINE NUCLEOTIDE ALPHA HYDROLASES-LIKE SUPERFAMILY PROTEIN"/>
    <property type="match status" value="1"/>
</dbReference>
<reference evidence="3 4" key="1">
    <citation type="submission" date="2020-02" db="EMBL/GenBank/DDBJ databases">
        <title>Whole-genome analyses of novel actinobacteria.</title>
        <authorList>
            <person name="Sahin N."/>
        </authorList>
    </citation>
    <scope>NUCLEOTIDE SEQUENCE [LARGE SCALE GENOMIC DNA]</scope>
    <source>
        <strain evidence="3 4">A7024</strain>
    </source>
</reference>
<dbReference type="Proteomes" id="UP000481583">
    <property type="component" value="Unassembled WGS sequence"/>
</dbReference>
<evidence type="ECO:0000313" key="3">
    <source>
        <dbReference type="EMBL" id="NGN62475.1"/>
    </source>
</evidence>
<name>A0A6G4TR55_9ACTN</name>
<gene>
    <name evidence="3" type="ORF">G5C51_00925</name>
</gene>
<organism evidence="3 4">
    <name type="scientific">Streptomyces coryli</name>
    <dbReference type="NCBI Taxonomy" id="1128680"/>
    <lineage>
        <taxon>Bacteria</taxon>
        <taxon>Bacillati</taxon>
        <taxon>Actinomycetota</taxon>
        <taxon>Actinomycetes</taxon>
        <taxon>Kitasatosporales</taxon>
        <taxon>Streptomycetaceae</taxon>
        <taxon>Streptomyces</taxon>
    </lineage>
</organism>
<dbReference type="InterPro" id="IPR014729">
    <property type="entry name" value="Rossmann-like_a/b/a_fold"/>
</dbReference>
<accession>A0A6G4TR55</accession>
<dbReference type="SUPFAM" id="SSF52402">
    <property type="entry name" value="Adenine nucleotide alpha hydrolases-like"/>
    <property type="match status" value="2"/>
</dbReference>
<evidence type="ECO:0000313" key="4">
    <source>
        <dbReference type="Proteomes" id="UP000481583"/>
    </source>
</evidence>
<sequence length="290" mass="31058">MELPLVVGVDGSQLSLRAVDWAADEAVRQQVPLRLVHGARWEHYESAAAGAKEQAVPAGERETAERIIATAVERAELRAPDLKVSFDVLPEDPVTALVHAGRNAFALVLGSRGRGGLAGMLLGSVSLSVAARADCPVIVIRGPAQGPDQQHRRIAVGVDDADTGYAALRFALREAAARDCPLAAVRAWRCPVTEYLDHPRLHPDASDVHEERARTLLDAALRATTTDPQVEVDRLWVEGTARRALLHAATTADLLVVGARRRPGHAGLGRTNHALLHHAPCPVAVVPQRP</sequence>
<evidence type="ECO:0000259" key="2">
    <source>
        <dbReference type="Pfam" id="PF00582"/>
    </source>
</evidence>
<feature type="domain" description="UspA" evidence="2">
    <location>
        <begin position="152"/>
        <end position="287"/>
    </location>
</feature>